<dbReference type="NCBIfam" id="NF004884">
    <property type="entry name" value="PRK06245.1"/>
    <property type="match status" value="1"/>
</dbReference>
<dbReference type="SUPFAM" id="SSF102114">
    <property type="entry name" value="Radical SAM enzymes"/>
    <property type="match status" value="1"/>
</dbReference>
<evidence type="ECO:0000256" key="7">
    <source>
        <dbReference type="ARBA" id="ARBA00023004"/>
    </source>
</evidence>
<evidence type="ECO:0000256" key="1">
    <source>
        <dbReference type="ARBA" id="ARBA00001966"/>
    </source>
</evidence>
<evidence type="ECO:0000256" key="6">
    <source>
        <dbReference type="ARBA" id="ARBA00022723"/>
    </source>
</evidence>
<evidence type="ECO:0000256" key="5">
    <source>
        <dbReference type="ARBA" id="ARBA00022691"/>
    </source>
</evidence>
<evidence type="ECO:0000313" key="12">
    <source>
        <dbReference type="EMBL" id="NWJ83927.1"/>
    </source>
</evidence>
<dbReference type="GO" id="GO:0046872">
    <property type="term" value="F:metal ion binding"/>
    <property type="evidence" value="ECO:0007669"/>
    <property type="project" value="UniProtKB-KW"/>
</dbReference>
<comment type="cofactor">
    <cofactor evidence="1">
        <name>[4Fe-4S] cluster</name>
        <dbReference type="ChEBI" id="CHEBI:49883"/>
    </cofactor>
</comment>
<dbReference type="HAMAP" id="MF_01611">
    <property type="entry name" value="FO_synth_sub1"/>
    <property type="match status" value="1"/>
</dbReference>
<reference evidence="15 16" key="1">
    <citation type="journal article" date="2019" name="Environ. Microbiol.">
        <title>Genomics insights into ecotype formation of ammonia-oxidizing archaea in the deep ocean.</title>
        <authorList>
            <person name="Wang Y."/>
            <person name="Huang J.M."/>
            <person name="Cui G.J."/>
            <person name="Nunoura T."/>
            <person name="Takaki Y."/>
            <person name="Li W.L."/>
            <person name="Li J."/>
            <person name="Gao Z.M."/>
            <person name="Takai K."/>
            <person name="Zhang A.Q."/>
            <person name="Stepanauskas R."/>
        </authorList>
    </citation>
    <scope>NUCLEOTIDE SEQUENCE [LARGE SCALE GENOMIC DNA]</scope>
    <source>
        <strain evidence="14 16">D1a</strain>
        <strain evidence="13 17">T1C4</strain>
        <strain evidence="12 15">T3L1</strain>
    </source>
</reference>
<dbReference type="InterPro" id="IPR034405">
    <property type="entry name" value="F420"/>
</dbReference>
<dbReference type="InterPro" id="IPR007197">
    <property type="entry name" value="rSAM"/>
</dbReference>
<evidence type="ECO:0000313" key="15">
    <source>
        <dbReference type="Proteomes" id="UP000520052"/>
    </source>
</evidence>
<dbReference type="UniPathway" id="UPA00072"/>
<evidence type="ECO:0000313" key="13">
    <source>
        <dbReference type="EMBL" id="NWK07566.1"/>
    </source>
</evidence>
<dbReference type="SMART" id="SM00729">
    <property type="entry name" value="Elp3"/>
    <property type="match status" value="1"/>
</dbReference>
<dbReference type="EMBL" id="JACATC010000004">
    <property type="protein sequence ID" value="NWJ83927.1"/>
    <property type="molecule type" value="Genomic_DNA"/>
</dbReference>
<evidence type="ECO:0000313" key="16">
    <source>
        <dbReference type="Proteomes" id="UP000549797"/>
    </source>
</evidence>
<evidence type="ECO:0000256" key="8">
    <source>
        <dbReference type="ARBA" id="ARBA00023014"/>
    </source>
</evidence>
<comment type="catalytic activity">
    <reaction evidence="10">
        <text>5-amino-5-(4-hydroxybenzyl)-6-(D-ribitylimino)-5,6-dihydrouracil + S-adenosyl-L-methionine = 7,8-didemethyl-8-hydroxy-5-deazariboflavin + 5'-deoxyadenosine + L-methionine + NH4(+) + H(+)</text>
        <dbReference type="Rhea" id="RHEA:55204"/>
        <dbReference type="ChEBI" id="CHEBI:15378"/>
        <dbReference type="ChEBI" id="CHEBI:17319"/>
        <dbReference type="ChEBI" id="CHEBI:28938"/>
        <dbReference type="ChEBI" id="CHEBI:57844"/>
        <dbReference type="ChEBI" id="CHEBI:59789"/>
        <dbReference type="ChEBI" id="CHEBI:59904"/>
        <dbReference type="ChEBI" id="CHEBI:85936"/>
        <dbReference type="EC" id="4.3.1.32"/>
    </reaction>
</comment>
<dbReference type="SFLD" id="SFLDF00294">
    <property type="entry name" value="7_8-didemethyl-8-hydroxy-5-dea"/>
    <property type="match status" value="1"/>
</dbReference>
<dbReference type="EMBL" id="JACATJ010000009">
    <property type="protein sequence ID" value="NWK09266.1"/>
    <property type="molecule type" value="Genomic_DNA"/>
</dbReference>
<reference evidence="13" key="2">
    <citation type="submission" date="2020-06" db="EMBL/GenBank/DDBJ databases">
        <authorList>
            <person name="Wang Y."/>
        </authorList>
    </citation>
    <scope>NUCLEOTIDE SEQUENCE</scope>
    <source>
        <strain evidence="14">D1a</strain>
        <strain evidence="13">T1C4</strain>
        <strain evidence="12">T3L1</strain>
    </source>
</reference>
<dbReference type="EC" id="4.3.1.32" evidence="3"/>
<evidence type="ECO:0000256" key="10">
    <source>
        <dbReference type="ARBA" id="ARBA00048974"/>
    </source>
</evidence>
<dbReference type="GO" id="GO:0051539">
    <property type="term" value="F:4 iron, 4 sulfur cluster binding"/>
    <property type="evidence" value="ECO:0007669"/>
    <property type="project" value="UniProtKB-KW"/>
</dbReference>
<comment type="caution">
    <text evidence="13">The sequence shown here is derived from an EMBL/GenBank/DDBJ whole genome shotgun (WGS) entry which is preliminary data.</text>
</comment>
<comment type="pathway">
    <text evidence="2">Cofactor biosynthesis; coenzyme F0 biosynthesis.</text>
</comment>
<dbReference type="SFLD" id="SFLDS00029">
    <property type="entry name" value="Radical_SAM"/>
    <property type="match status" value="1"/>
</dbReference>
<keyword evidence="9" id="KW-0456">Lyase</keyword>
<dbReference type="InterPro" id="IPR006638">
    <property type="entry name" value="Elp3/MiaA/NifB-like_rSAM"/>
</dbReference>
<dbReference type="NCBIfam" id="TIGR03550">
    <property type="entry name" value="F420_cofG"/>
    <property type="match status" value="1"/>
</dbReference>
<dbReference type="CDD" id="cd01335">
    <property type="entry name" value="Radical_SAM"/>
    <property type="match status" value="1"/>
</dbReference>
<dbReference type="EMBL" id="JACATF010000012">
    <property type="protein sequence ID" value="NWK07566.1"/>
    <property type="molecule type" value="Genomic_DNA"/>
</dbReference>
<evidence type="ECO:0000256" key="3">
    <source>
        <dbReference type="ARBA" id="ARBA00012126"/>
    </source>
</evidence>
<dbReference type="PANTHER" id="PTHR43076:SF15">
    <property type="entry name" value="7,8-DIDEMETHYL-8-HYDROXY-5-DEAZARIBOFLAVIN SYNTHASE"/>
    <property type="match status" value="1"/>
</dbReference>
<evidence type="ECO:0000256" key="2">
    <source>
        <dbReference type="ARBA" id="ARBA00004712"/>
    </source>
</evidence>
<keyword evidence="4" id="KW-0004">4Fe-4S</keyword>
<evidence type="ECO:0000259" key="11">
    <source>
        <dbReference type="PROSITE" id="PS51918"/>
    </source>
</evidence>
<accession>A0A7K4NX00</accession>
<dbReference type="InterPro" id="IPR019939">
    <property type="entry name" value="CofG_family"/>
</dbReference>
<feature type="domain" description="Radical SAM core" evidence="11">
    <location>
        <begin position="55"/>
        <end position="300"/>
    </location>
</feature>
<dbReference type="Proteomes" id="UP000559282">
    <property type="component" value="Unassembled WGS sequence"/>
</dbReference>
<dbReference type="Pfam" id="PF04055">
    <property type="entry name" value="Radical_SAM"/>
    <property type="match status" value="1"/>
</dbReference>
<proteinExistence type="inferred from homology"/>
<dbReference type="Proteomes" id="UP000520052">
    <property type="component" value="Unassembled WGS sequence"/>
</dbReference>
<evidence type="ECO:0000313" key="17">
    <source>
        <dbReference type="Proteomes" id="UP000559282"/>
    </source>
</evidence>
<gene>
    <name evidence="13" type="primary">cofG</name>
    <name evidence="13" type="ORF">HX847_04025</name>
    <name evidence="14" type="ORF">HX852_05740</name>
    <name evidence="12" type="ORF">HX854_04260</name>
</gene>
<evidence type="ECO:0000256" key="4">
    <source>
        <dbReference type="ARBA" id="ARBA00022485"/>
    </source>
</evidence>
<dbReference type="AlphaFoldDB" id="A0A7K4NX00"/>
<dbReference type="GO" id="GO:0016765">
    <property type="term" value="F:transferase activity, transferring alkyl or aryl (other than methyl) groups"/>
    <property type="evidence" value="ECO:0007669"/>
    <property type="project" value="InterPro"/>
</dbReference>
<evidence type="ECO:0000313" key="14">
    <source>
        <dbReference type="EMBL" id="NWK09266.1"/>
    </source>
</evidence>
<dbReference type="SFLD" id="SFLDG01064">
    <property type="entry name" value="F420__menaquinone_cofactor_bio"/>
    <property type="match status" value="1"/>
</dbReference>
<dbReference type="InterPro" id="IPR013785">
    <property type="entry name" value="Aldolase_TIM"/>
</dbReference>
<dbReference type="PANTHER" id="PTHR43076">
    <property type="entry name" value="FO SYNTHASE (COFH)"/>
    <property type="match status" value="1"/>
</dbReference>
<keyword evidence="6" id="KW-0479">Metal-binding</keyword>
<sequence length="389" mass="44582">MSKLVLNSESLNNVLENKVISRQDIMEIYQNAVEDSSELFSVAQNLREKFKKDSVTFSKKVFFNIVNLCKDTCSYCTYKAEPNEKKLSLMSKQQILELLQLAKKYRCVEALFVTGERPEQKYQEARDWLKENGFKSTAEYLIHASELSLELGLFPHTNAGNLNFEEMRELKKTNVSMGIMLENVSERLTEKGMPHYLAASKRPKARLEVLENSGKLGIPMTTGLLVGIGETIEEIIDSILAIKQLHQKYGNIQEVILQNFQPKPDTIMKNTPSADEKYFKTIVALSRIIMPEMNIQIPPNLSPKSYQSFLSVGINDWGGISPLTPDFVNPEFSWPEIDKVDENSRNAGFELKCRFPIYPEFFSFVSKELRDKMSVIENGEGLVKEEYWR</sequence>
<dbReference type="GO" id="GO:0044689">
    <property type="term" value="F:7,8-didemethyl-8-hydroxy-5-deazariboflavin synthase activity"/>
    <property type="evidence" value="ECO:0007669"/>
    <property type="project" value="UniProtKB-EC"/>
</dbReference>
<keyword evidence="7" id="KW-0408">Iron</keyword>
<organism evidence="13 17">
    <name type="scientific">Marine Group I thaumarchaeote</name>
    <dbReference type="NCBI Taxonomy" id="2511932"/>
    <lineage>
        <taxon>Archaea</taxon>
        <taxon>Nitrososphaerota</taxon>
        <taxon>Marine Group I</taxon>
    </lineage>
</organism>
<evidence type="ECO:0000256" key="9">
    <source>
        <dbReference type="ARBA" id="ARBA00023239"/>
    </source>
</evidence>
<dbReference type="SFLD" id="SFLDG01388">
    <property type="entry name" value="7_8-didemethyl-8-hydroxy-5-dea"/>
    <property type="match status" value="1"/>
</dbReference>
<name>A0A7K4NX00_9ARCH</name>
<dbReference type="Proteomes" id="UP000549797">
    <property type="component" value="Unassembled WGS sequence"/>
</dbReference>
<keyword evidence="5" id="KW-0949">S-adenosyl-L-methionine</keyword>
<dbReference type="PROSITE" id="PS51918">
    <property type="entry name" value="RADICAL_SAM"/>
    <property type="match status" value="1"/>
</dbReference>
<dbReference type="Gene3D" id="3.20.20.70">
    <property type="entry name" value="Aldolase class I"/>
    <property type="match status" value="1"/>
</dbReference>
<dbReference type="InterPro" id="IPR058240">
    <property type="entry name" value="rSAM_sf"/>
</dbReference>
<keyword evidence="8" id="KW-0411">Iron-sulfur</keyword>
<protein>
    <recommendedName>
        <fullName evidence="3">7,8-didemethyl-8-hydroxy-5-deazariboflavin synthase</fullName>
        <ecNumber evidence="3">4.3.1.32</ecNumber>
    </recommendedName>
</protein>